<organism evidence="2 3">
    <name type="scientific">Segniliparus rotundus (strain ATCC BAA-972 / CDC 1076 / CIP 108378 / DSM 44985 / JCM 13578)</name>
    <dbReference type="NCBI Taxonomy" id="640132"/>
    <lineage>
        <taxon>Bacteria</taxon>
        <taxon>Bacillati</taxon>
        <taxon>Actinomycetota</taxon>
        <taxon>Actinomycetes</taxon>
        <taxon>Mycobacteriales</taxon>
        <taxon>Segniliparaceae</taxon>
        <taxon>Segniliparus</taxon>
    </lineage>
</organism>
<dbReference type="GO" id="GO:0030246">
    <property type="term" value="F:carbohydrate binding"/>
    <property type="evidence" value="ECO:0007669"/>
    <property type="project" value="InterPro"/>
</dbReference>
<dbReference type="Gene3D" id="2.70.98.40">
    <property type="entry name" value="Glycoside hydrolase, family 65, N-terminal domain"/>
    <property type="match status" value="1"/>
</dbReference>
<dbReference type="OrthoDB" id="9816160at2"/>
<dbReference type="STRING" id="640132.Srot_2374"/>
<dbReference type="SUPFAM" id="SSF74650">
    <property type="entry name" value="Galactose mutarotase-like"/>
    <property type="match status" value="1"/>
</dbReference>
<dbReference type="eggNOG" id="COG1554">
    <property type="taxonomic scope" value="Bacteria"/>
</dbReference>
<accession>D6ZAT3</accession>
<dbReference type="GO" id="GO:0016787">
    <property type="term" value="F:hydrolase activity"/>
    <property type="evidence" value="ECO:0007669"/>
    <property type="project" value="UniProtKB-KW"/>
</dbReference>
<sequence length="206" mass="23045">MIEHPAFEVAPWRVRETQLDLDVLAQTEPVFALANRHIGWRGNFDEGEPHGLPGSYLGGVYELRWLPYAEAEYGYPESGQTVVNVTNGKLIRLRVDDEPFDVRYRKLPGSRRFAVAANLVPGQRLRLTAGFSRSVFMASASMWKCAPQRPHTRSEKATPSTWRIMANKIRVMACSPLTCPIAPGADRIAPCQPSGREPLGRKDCAR</sequence>
<dbReference type="InterPro" id="IPR011013">
    <property type="entry name" value="Gal_mutarotase_sf_dom"/>
</dbReference>
<dbReference type="HOGENOM" id="CLU_1331172_0_0_11"/>
<reference evidence="2 3" key="1">
    <citation type="journal article" date="2010" name="Stand. Genomic Sci.">
        <title>Complete genome sequence of Segniliparus rotundus type strain (CDC 1076).</title>
        <authorList>
            <person name="Sikorski J."/>
            <person name="Lapidus A."/>
            <person name="Copeland A."/>
            <person name="Misra M."/>
            <person name="Glavina Del Rio T."/>
            <person name="Nolan M."/>
            <person name="Lucas S."/>
            <person name="Chen F."/>
            <person name="Tice H."/>
            <person name="Cheng J.F."/>
            <person name="Jando M."/>
            <person name="Schneider S."/>
            <person name="Bruce D."/>
            <person name="Goodwin L."/>
            <person name="Pitluck S."/>
            <person name="Liolios K."/>
            <person name="Mikhailova N."/>
            <person name="Pati A."/>
            <person name="Ivanova N."/>
            <person name="Mavromatis K."/>
            <person name="Chen A."/>
            <person name="Palaniappan K."/>
            <person name="Chertkov O."/>
            <person name="Land M."/>
            <person name="Hauser L."/>
            <person name="Chang Y.J."/>
            <person name="Jeffries C.D."/>
            <person name="Brettin T."/>
            <person name="Detter J.C."/>
            <person name="Han C."/>
            <person name="Rohde M."/>
            <person name="Goker M."/>
            <person name="Bristow J."/>
            <person name="Eisen J.A."/>
            <person name="Markowitz V."/>
            <person name="Hugenholtz P."/>
            <person name="Kyrpides N.C."/>
            <person name="Klenk H.P."/>
        </authorList>
    </citation>
    <scope>NUCLEOTIDE SEQUENCE [LARGE SCALE GENOMIC DNA]</scope>
    <source>
        <strain evidence="3">ATCC BAA-972 / CDC 1076 / CIP 108378 / DSM 44985 / JCM 13578</strain>
    </source>
</reference>
<dbReference type="InterPro" id="IPR037018">
    <property type="entry name" value="GH65_N"/>
</dbReference>
<evidence type="ECO:0000313" key="3">
    <source>
        <dbReference type="Proteomes" id="UP000002247"/>
    </source>
</evidence>
<protein>
    <submittedName>
        <fullName evidence="2">Glycoside hydrolase family 65 domain protein</fullName>
    </submittedName>
</protein>
<evidence type="ECO:0000259" key="1">
    <source>
        <dbReference type="Pfam" id="PF03636"/>
    </source>
</evidence>
<gene>
    <name evidence="2" type="ordered locus">Srot_2374</name>
</gene>
<name>D6ZAT3_SEGRD</name>
<dbReference type="KEGG" id="srt:Srot_2374"/>
<evidence type="ECO:0000313" key="2">
    <source>
        <dbReference type="EMBL" id="ADG98819.1"/>
    </source>
</evidence>
<proteinExistence type="predicted"/>
<feature type="domain" description="Glycoside hydrolase family 65 N-terminal" evidence="1">
    <location>
        <begin position="15"/>
        <end position="106"/>
    </location>
</feature>
<dbReference type="InterPro" id="IPR005196">
    <property type="entry name" value="Glyco_hydro_65_N"/>
</dbReference>
<dbReference type="AlphaFoldDB" id="D6ZAT3"/>
<dbReference type="GO" id="GO:0005975">
    <property type="term" value="P:carbohydrate metabolic process"/>
    <property type="evidence" value="ECO:0007669"/>
    <property type="project" value="InterPro"/>
</dbReference>
<keyword evidence="2" id="KW-0378">Hydrolase</keyword>
<dbReference type="Proteomes" id="UP000002247">
    <property type="component" value="Chromosome"/>
</dbReference>
<dbReference type="EMBL" id="CP001958">
    <property type="protein sequence ID" value="ADG98819.1"/>
    <property type="molecule type" value="Genomic_DNA"/>
</dbReference>
<dbReference type="Pfam" id="PF03636">
    <property type="entry name" value="Glyco_hydro_65N"/>
    <property type="match status" value="1"/>
</dbReference>
<keyword evidence="3" id="KW-1185">Reference proteome</keyword>